<accession>A0A8S5Q841</accession>
<feature type="transmembrane region" description="Helical" evidence="1">
    <location>
        <begin position="6"/>
        <end position="26"/>
    </location>
</feature>
<evidence type="ECO:0000313" key="2">
    <source>
        <dbReference type="EMBL" id="DAE14955.1"/>
    </source>
</evidence>
<dbReference type="EMBL" id="BK015597">
    <property type="protein sequence ID" value="DAE14955.1"/>
    <property type="molecule type" value="Genomic_DNA"/>
</dbReference>
<proteinExistence type="predicted"/>
<keyword evidence="1" id="KW-0472">Membrane</keyword>
<organism evidence="2">
    <name type="scientific">Siphoviridae sp. ctf8W5</name>
    <dbReference type="NCBI Taxonomy" id="2825595"/>
    <lineage>
        <taxon>Viruses</taxon>
        <taxon>Duplodnaviria</taxon>
        <taxon>Heunggongvirae</taxon>
        <taxon>Uroviricota</taxon>
        <taxon>Caudoviricetes</taxon>
    </lineage>
</organism>
<sequence>MMIFNIHAAIMTGCVVAAAAIIRWCYTVMKELEVEEKARKARARERARARAARKVRDAA</sequence>
<keyword evidence="1" id="KW-1133">Transmembrane helix</keyword>
<protein>
    <submittedName>
        <fullName evidence="2">Uncharacterized protein</fullName>
    </submittedName>
</protein>
<name>A0A8S5Q841_9CAUD</name>
<reference evidence="2" key="1">
    <citation type="journal article" date="2021" name="Proc. Natl. Acad. Sci. U.S.A.">
        <title>A Catalog of Tens of Thousands of Viruses from Human Metagenomes Reveals Hidden Associations with Chronic Diseases.</title>
        <authorList>
            <person name="Tisza M.J."/>
            <person name="Buck C.B."/>
        </authorList>
    </citation>
    <scope>NUCLEOTIDE SEQUENCE</scope>
    <source>
        <strain evidence="2">Ctf8W5</strain>
    </source>
</reference>
<keyword evidence="1" id="KW-0812">Transmembrane</keyword>
<evidence type="ECO:0000256" key="1">
    <source>
        <dbReference type="SAM" id="Phobius"/>
    </source>
</evidence>